<dbReference type="PANTHER" id="PTHR19328">
    <property type="entry name" value="HEDGEHOG-INTERACTING PROTEIN"/>
    <property type="match status" value="1"/>
</dbReference>
<dbReference type="InterPro" id="IPR011042">
    <property type="entry name" value="6-blade_b-propeller_TolB-like"/>
</dbReference>
<feature type="region of interest" description="Disordered" evidence="1">
    <location>
        <begin position="31"/>
        <end position="60"/>
    </location>
</feature>
<dbReference type="OrthoDB" id="9770043at2"/>
<sequence>MKEPSVDRRIGPPVGLGALLLGTAVLVACSPKRTEQSAETNPQTGEPRPPGGDAQPQPVRTDVVLTGAQAMGDWTTDAPGVKRKITVADLPAPNEDSSVTNRPSKADRPAGALPKVPAGFTVNEFAAGFENARVVQVAPNGDVFVADSSADKVVVLRDVDKDGKAESRTTFSEDLKKPFGIAFYPSGSDAPTHVYIANTDSVVRFPYKAGDATATSKPEKIVDNIPSGGEMLGGGGHWTRDIAFSKDNQRMFVSVGSQSNVDDDDDEKRRANILAYTPDGKNEVIYASGIRNPVGIAIEPSTGALWTSVNERDRLGDNLVPDYITRVQEGGFYGWPWFYLGKNQDPRHKDKHPELRDKVIVPDVLLQAHTASLAMCFYTGQQFPPDYRGHVFAAQHGSWNRSKRLGYKVIRVPLKDGKAEGHFEDFMTGFVNKDGDVWGRPVGVAVARDGALLVTDDQSNTVWRVAYTGK</sequence>
<dbReference type="InterPro" id="IPR011041">
    <property type="entry name" value="Quinoprot_gluc/sorb_DH_b-prop"/>
</dbReference>
<dbReference type="InterPro" id="IPR054539">
    <property type="entry name" value="Beta-prop_PDH"/>
</dbReference>
<evidence type="ECO:0000259" key="2">
    <source>
        <dbReference type="Pfam" id="PF22807"/>
    </source>
</evidence>
<keyword evidence="4" id="KW-1185">Reference proteome</keyword>
<dbReference type="PANTHER" id="PTHR19328:SF55">
    <property type="entry name" value="BLR6566 PROTEIN"/>
    <property type="match status" value="1"/>
</dbReference>
<protein>
    <submittedName>
        <fullName evidence="3">L-sorbosone dehydrogenase</fullName>
    </submittedName>
</protein>
<dbReference type="eggNOG" id="COG2133">
    <property type="taxonomic scope" value="Bacteria"/>
</dbReference>
<dbReference type="RefSeq" id="WP_044242695.1">
    <property type="nucleotide sequence ID" value="NZ_ASRX01000026.1"/>
</dbReference>
<evidence type="ECO:0000256" key="1">
    <source>
        <dbReference type="SAM" id="MobiDB-lite"/>
    </source>
</evidence>
<feature type="domain" description="Pyrroloquinoline quinone-dependent pyranose dehydrogenase beta-propeller" evidence="2">
    <location>
        <begin position="356"/>
        <end position="465"/>
    </location>
</feature>
<dbReference type="Gene3D" id="2.120.10.30">
    <property type="entry name" value="TolB, C-terminal domain"/>
    <property type="match status" value="1"/>
</dbReference>
<accession>A0A017T7A8</accession>
<dbReference type="Pfam" id="PF22807">
    <property type="entry name" value="TrAA12"/>
    <property type="match status" value="2"/>
</dbReference>
<evidence type="ECO:0000313" key="3">
    <source>
        <dbReference type="EMBL" id="EYF05133.1"/>
    </source>
</evidence>
<dbReference type="AlphaFoldDB" id="A0A017T7A8"/>
<dbReference type="EMBL" id="ASRX01000026">
    <property type="protein sequence ID" value="EYF05133.1"/>
    <property type="molecule type" value="Genomic_DNA"/>
</dbReference>
<proteinExistence type="predicted"/>
<organism evidence="3 4">
    <name type="scientific">Chondromyces apiculatus DSM 436</name>
    <dbReference type="NCBI Taxonomy" id="1192034"/>
    <lineage>
        <taxon>Bacteria</taxon>
        <taxon>Pseudomonadati</taxon>
        <taxon>Myxococcota</taxon>
        <taxon>Polyangia</taxon>
        <taxon>Polyangiales</taxon>
        <taxon>Polyangiaceae</taxon>
        <taxon>Chondromyces</taxon>
    </lineage>
</organism>
<comment type="caution">
    <text evidence="3">The sequence shown here is derived from an EMBL/GenBank/DDBJ whole genome shotgun (WGS) entry which is preliminary data.</text>
</comment>
<evidence type="ECO:0000313" key="4">
    <source>
        <dbReference type="Proteomes" id="UP000019678"/>
    </source>
</evidence>
<dbReference type="STRING" id="1192034.CAP_3498"/>
<dbReference type="Proteomes" id="UP000019678">
    <property type="component" value="Unassembled WGS sequence"/>
</dbReference>
<feature type="domain" description="Pyrroloquinoline quinone-dependent pyranose dehydrogenase beta-propeller" evidence="2">
    <location>
        <begin position="114"/>
        <end position="316"/>
    </location>
</feature>
<gene>
    <name evidence="3" type="ORF">CAP_3498</name>
</gene>
<feature type="region of interest" description="Disordered" evidence="1">
    <location>
        <begin position="87"/>
        <end position="112"/>
    </location>
</feature>
<dbReference type="PROSITE" id="PS51257">
    <property type="entry name" value="PROKAR_LIPOPROTEIN"/>
    <property type="match status" value="1"/>
</dbReference>
<name>A0A017T7A8_9BACT</name>
<dbReference type="SUPFAM" id="SSF50952">
    <property type="entry name" value="Soluble quinoprotein glucose dehydrogenase"/>
    <property type="match status" value="1"/>
</dbReference>
<reference evidence="3 4" key="1">
    <citation type="submission" date="2013-05" db="EMBL/GenBank/DDBJ databases">
        <title>Genome assembly of Chondromyces apiculatus DSM 436.</title>
        <authorList>
            <person name="Sharma G."/>
            <person name="Khatri I."/>
            <person name="Kaur C."/>
            <person name="Mayilraj S."/>
            <person name="Subramanian S."/>
        </authorList>
    </citation>
    <scope>NUCLEOTIDE SEQUENCE [LARGE SCALE GENOMIC DNA]</scope>
    <source>
        <strain evidence="3 4">DSM 436</strain>
    </source>
</reference>